<comment type="caution">
    <text evidence="6">The sequence shown here is derived from an EMBL/GenBank/DDBJ whole genome shotgun (WGS) entry which is preliminary data.</text>
</comment>
<evidence type="ECO:0000256" key="1">
    <source>
        <dbReference type="ARBA" id="ARBA00009347"/>
    </source>
</evidence>
<dbReference type="InterPro" id="IPR009100">
    <property type="entry name" value="AcylCoA_DH/oxidase_NM_dom_sf"/>
</dbReference>
<dbReference type="SUPFAM" id="SSF47203">
    <property type="entry name" value="Acyl-CoA dehydrogenase C-terminal domain-like"/>
    <property type="match status" value="1"/>
</dbReference>
<protein>
    <recommendedName>
        <fullName evidence="5">Acyl-CoA dehydrogenase/oxidase C-terminal domain-containing protein</fullName>
    </recommendedName>
</protein>
<proteinExistence type="inferred from homology"/>
<evidence type="ECO:0000256" key="4">
    <source>
        <dbReference type="ARBA" id="ARBA00023002"/>
    </source>
</evidence>
<dbReference type="EMBL" id="WXYO01000003">
    <property type="protein sequence ID" value="NAS12001.1"/>
    <property type="molecule type" value="Genomic_DNA"/>
</dbReference>
<name>A0A6L9EBR2_9FLAO</name>
<keyword evidence="3" id="KW-0274">FAD</keyword>
<evidence type="ECO:0000259" key="5">
    <source>
        <dbReference type="Pfam" id="PF00441"/>
    </source>
</evidence>
<evidence type="ECO:0000313" key="6">
    <source>
        <dbReference type="EMBL" id="NAS12001.1"/>
    </source>
</evidence>
<reference evidence="6 7" key="1">
    <citation type="submission" date="2020-01" db="EMBL/GenBank/DDBJ databases">
        <title>Bacteria diversity of Porities sp.</title>
        <authorList>
            <person name="Wang G."/>
        </authorList>
    </citation>
    <scope>NUCLEOTIDE SEQUENCE [LARGE SCALE GENOMIC DNA]</scope>
    <source>
        <strain evidence="6 7">R33</strain>
    </source>
</reference>
<accession>A0A6L9EBR2</accession>
<dbReference type="InterPro" id="IPR046373">
    <property type="entry name" value="Acyl-CoA_Oxase/DH_mid-dom_sf"/>
</dbReference>
<dbReference type="RefSeq" id="WP_161435030.1">
    <property type="nucleotide sequence ID" value="NZ_WXYO01000003.1"/>
</dbReference>
<dbReference type="Gene3D" id="1.20.140.10">
    <property type="entry name" value="Butyryl-CoA Dehydrogenase, subunit A, domain 3"/>
    <property type="match status" value="1"/>
</dbReference>
<dbReference type="PANTHER" id="PTHR43884:SF25">
    <property type="entry name" value="ACYL-COA DEHYDROGENASE YDBM-RELATED"/>
    <property type="match status" value="1"/>
</dbReference>
<keyword evidence="4" id="KW-0560">Oxidoreductase</keyword>
<evidence type="ECO:0000256" key="2">
    <source>
        <dbReference type="ARBA" id="ARBA00022630"/>
    </source>
</evidence>
<dbReference type="Pfam" id="PF00441">
    <property type="entry name" value="Acyl-CoA_dh_1"/>
    <property type="match status" value="1"/>
</dbReference>
<dbReference type="GO" id="GO:0003995">
    <property type="term" value="F:acyl-CoA dehydrogenase activity"/>
    <property type="evidence" value="ECO:0007669"/>
    <property type="project" value="TreeGrafter"/>
</dbReference>
<dbReference type="InterPro" id="IPR036250">
    <property type="entry name" value="AcylCo_DH-like_C"/>
</dbReference>
<dbReference type="SUPFAM" id="SSF56645">
    <property type="entry name" value="Acyl-CoA dehydrogenase NM domain-like"/>
    <property type="match status" value="1"/>
</dbReference>
<dbReference type="AlphaFoldDB" id="A0A6L9EBR2"/>
<sequence>MSTNLLDRTHVFENSATDNILQALKTAEKDKNYYAFYDQIKASRLPFIPCYEKDTKLVHEQCFDFLQMLGEISIPVSVALSMHYYILAAVASYPFSKTSKEYWKREILLKKIKKERLLIANTGSVRTFKSVDGNQAIVADKSGDSYVISGEAPFMSLSGIADYAVFTAEMKTGEKAVFFIPLDQEGIVFKDTAFGETMEGSFTKSVEFRNVRVDSSGVIRLDADEDERCDLLIYQRSWFQALIPAPYLGAAQAVLKNLKAFASKRIKKGKLLAESESFLDAMGELRIRYQAAAQLSNEAGSALADFRKDNKRKLKRIFESSVVAKYFSTHFAEEIVSKARHLMGTRFLTPGSLTEKVYKEIVFGPLQPMTDVDIREYFGEQAMEDGTI</sequence>
<dbReference type="InterPro" id="IPR009075">
    <property type="entry name" value="AcylCo_DH/oxidase_C"/>
</dbReference>
<keyword evidence="2" id="KW-0285">Flavoprotein</keyword>
<dbReference type="Gene3D" id="2.40.110.10">
    <property type="entry name" value="Butyryl-CoA Dehydrogenase, subunit A, domain 2"/>
    <property type="match status" value="1"/>
</dbReference>
<dbReference type="PANTHER" id="PTHR43884">
    <property type="entry name" value="ACYL-COA DEHYDROGENASE"/>
    <property type="match status" value="1"/>
</dbReference>
<evidence type="ECO:0000313" key="7">
    <source>
        <dbReference type="Proteomes" id="UP000475249"/>
    </source>
</evidence>
<comment type="similarity">
    <text evidence="1">Belongs to the acyl-CoA dehydrogenase family.</text>
</comment>
<gene>
    <name evidence="6" type="ORF">GTQ38_08320</name>
</gene>
<keyword evidence="7" id="KW-1185">Reference proteome</keyword>
<feature type="domain" description="Acyl-CoA dehydrogenase/oxidase C-terminal" evidence="5">
    <location>
        <begin position="246"/>
        <end position="360"/>
    </location>
</feature>
<organism evidence="6 7">
    <name type="scientific">Poritiphilus flavus</name>
    <dbReference type="NCBI Taxonomy" id="2697053"/>
    <lineage>
        <taxon>Bacteria</taxon>
        <taxon>Pseudomonadati</taxon>
        <taxon>Bacteroidota</taxon>
        <taxon>Flavobacteriia</taxon>
        <taxon>Flavobacteriales</taxon>
        <taxon>Flavobacteriaceae</taxon>
        <taxon>Poritiphilus</taxon>
    </lineage>
</organism>
<evidence type="ECO:0000256" key="3">
    <source>
        <dbReference type="ARBA" id="ARBA00022827"/>
    </source>
</evidence>
<dbReference type="Proteomes" id="UP000475249">
    <property type="component" value="Unassembled WGS sequence"/>
</dbReference>